<name>A0A6J4T2X7_9ACTN</name>
<feature type="non-terminal residue" evidence="1">
    <location>
        <position position="1"/>
    </location>
</feature>
<dbReference type="EMBL" id="CADCVV010000160">
    <property type="protein sequence ID" value="CAA9511969.1"/>
    <property type="molecule type" value="Genomic_DNA"/>
</dbReference>
<protein>
    <submittedName>
        <fullName evidence="1">Uncharacterized protein</fullName>
    </submittedName>
</protein>
<dbReference type="AlphaFoldDB" id="A0A6J4T2X7"/>
<evidence type="ECO:0000313" key="1">
    <source>
        <dbReference type="EMBL" id="CAA9511969.1"/>
    </source>
</evidence>
<gene>
    <name evidence="1" type="ORF">AVDCRST_MAG17-2007</name>
</gene>
<sequence>LRGPDAPVTLDSPPENQGLPLDVVRALRGAPKGLLWDSPHDNRSMRRVKKLAEGLEGEESDDARSARRVLARYAHDLYEPGNRELIAELGWDTDSFIRSAAVSEEPGDLDRLDDLLTSRASPLELAFLHSALGTVAGGRTIASETKALLARRPTRRRAAS</sequence>
<reference evidence="1" key="1">
    <citation type="submission" date="2020-02" db="EMBL/GenBank/DDBJ databases">
        <authorList>
            <person name="Meier V. D."/>
        </authorList>
    </citation>
    <scope>NUCLEOTIDE SEQUENCE</scope>
    <source>
        <strain evidence="1">AVDCRST_MAG17</strain>
    </source>
</reference>
<proteinExistence type="predicted"/>
<organism evidence="1">
    <name type="scientific">uncultured Solirubrobacterales bacterium</name>
    <dbReference type="NCBI Taxonomy" id="768556"/>
    <lineage>
        <taxon>Bacteria</taxon>
        <taxon>Bacillati</taxon>
        <taxon>Actinomycetota</taxon>
        <taxon>Thermoleophilia</taxon>
        <taxon>Solirubrobacterales</taxon>
        <taxon>environmental samples</taxon>
    </lineage>
</organism>
<accession>A0A6J4T2X7</accession>